<dbReference type="RefSeq" id="WP_145077442.1">
    <property type="nucleotide sequence ID" value="NZ_CP036298.1"/>
</dbReference>
<keyword evidence="2" id="KW-1185">Reference proteome</keyword>
<sequence length="126" mass="13709">MIDLPIVPNDSAPTLANASEVQPWLIVQGEGEAASVAQWRLETADQPALALFTEEGLAANYAELFCTGPARLVQPSSTELTRVLLECYQQGTTHAALNPNGQTAQRLFVLRDVLQSAREHLRAARQ</sequence>
<proteinExistence type="predicted"/>
<dbReference type="Proteomes" id="UP000318017">
    <property type="component" value="Chromosome"/>
</dbReference>
<evidence type="ECO:0000313" key="1">
    <source>
        <dbReference type="EMBL" id="QDV24056.1"/>
    </source>
</evidence>
<evidence type="ECO:0008006" key="3">
    <source>
        <dbReference type="Google" id="ProtNLM"/>
    </source>
</evidence>
<organism evidence="1 2">
    <name type="scientific">Aureliella helgolandensis</name>
    <dbReference type="NCBI Taxonomy" id="2527968"/>
    <lineage>
        <taxon>Bacteria</taxon>
        <taxon>Pseudomonadati</taxon>
        <taxon>Planctomycetota</taxon>
        <taxon>Planctomycetia</taxon>
        <taxon>Pirellulales</taxon>
        <taxon>Pirellulaceae</taxon>
        <taxon>Aureliella</taxon>
    </lineage>
</organism>
<dbReference type="OrthoDB" id="9965792at2"/>
<dbReference type="EMBL" id="CP036298">
    <property type="protein sequence ID" value="QDV24056.1"/>
    <property type="molecule type" value="Genomic_DNA"/>
</dbReference>
<evidence type="ECO:0000313" key="2">
    <source>
        <dbReference type="Proteomes" id="UP000318017"/>
    </source>
</evidence>
<gene>
    <name evidence="1" type="ORF">Q31a_23690</name>
</gene>
<protein>
    <recommendedName>
        <fullName evidence="3">SseB protein N-terminal domain-containing protein</fullName>
    </recommendedName>
</protein>
<name>A0A518G637_9BACT</name>
<dbReference type="KEGG" id="ahel:Q31a_23690"/>
<reference evidence="1 2" key="1">
    <citation type="submission" date="2019-02" db="EMBL/GenBank/DDBJ databases">
        <title>Deep-cultivation of Planctomycetes and their phenomic and genomic characterization uncovers novel biology.</title>
        <authorList>
            <person name="Wiegand S."/>
            <person name="Jogler M."/>
            <person name="Boedeker C."/>
            <person name="Pinto D."/>
            <person name="Vollmers J."/>
            <person name="Rivas-Marin E."/>
            <person name="Kohn T."/>
            <person name="Peeters S.H."/>
            <person name="Heuer A."/>
            <person name="Rast P."/>
            <person name="Oberbeckmann S."/>
            <person name="Bunk B."/>
            <person name="Jeske O."/>
            <person name="Meyerdierks A."/>
            <person name="Storesund J.E."/>
            <person name="Kallscheuer N."/>
            <person name="Luecker S."/>
            <person name="Lage O.M."/>
            <person name="Pohl T."/>
            <person name="Merkel B.J."/>
            <person name="Hornburger P."/>
            <person name="Mueller R.-W."/>
            <person name="Bruemmer F."/>
            <person name="Labrenz M."/>
            <person name="Spormann A.M."/>
            <person name="Op den Camp H."/>
            <person name="Overmann J."/>
            <person name="Amann R."/>
            <person name="Jetten M.S.M."/>
            <person name="Mascher T."/>
            <person name="Medema M.H."/>
            <person name="Devos D.P."/>
            <person name="Kaster A.-K."/>
            <person name="Ovreas L."/>
            <person name="Rohde M."/>
            <person name="Galperin M.Y."/>
            <person name="Jogler C."/>
        </authorList>
    </citation>
    <scope>NUCLEOTIDE SEQUENCE [LARGE SCALE GENOMIC DNA]</scope>
    <source>
        <strain evidence="1 2">Q31a</strain>
    </source>
</reference>
<dbReference type="AlphaFoldDB" id="A0A518G637"/>
<accession>A0A518G637</accession>